<keyword evidence="2" id="KW-1185">Reference proteome</keyword>
<protein>
    <submittedName>
        <fullName evidence="1">Uncharacterized protein</fullName>
    </submittedName>
</protein>
<reference evidence="1" key="1">
    <citation type="submission" date="2022-07" db="EMBL/GenBank/DDBJ databases">
        <title>Genome Sequence of Lecanicillium saksenae.</title>
        <authorList>
            <person name="Buettner E."/>
        </authorList>
    </citation>
    <scope>NUCLEOTIDE SEQUENCE</scope>
    <source>
        <strain evidence="1">VT-O1</strain>
    </source>
</reference>
<accession>A0ACC1QZQ8</accession>
<proteinExistence type="predicted"/>
<name>A0ACC1QZQ8_9HYPO</name>
<comment type="caution">
    <text evidence="1">The sequence shown here is derived from an EMBL/GenBank/DDBJ whole genome shotgun (WGS) entry which is preliminary data.</text>
</comment>
<evidence type="ECO:0000313" key="2">
    <source>
        <dbReference type="Proteomes" id="UP001148737"/>
    </source>
</evidence>
<dbReference type="Proteomes" id="UP001148737">
    <property type="component" value="Unassembled WGS sequence"/>
</dbReference>
<organism evidence="1 2">
    <name type="scientific">Lecanicillium saksenae</name>
    <dbReference type="NCBI Taxonomy" id="468837"/>
    <lineage>
        <taxon>Eukaryota</taxon>
        <taxon>Fungi</taxon>
        <taxon>Dikarya</taxon>
        <taxon>Ascomycota</taxon>
        <taxon>Pezizomycotina</taxon>
        <taxon>Sordariomycetes</taxon>
        <taxon>Hypocreomycetidae</taxon>
        <taxon>Hypocreales</taxon>
        <taxon>Cordycipitaceae</taxon>
        <taxon>Lecanicillium</taxon>
    </lineage>
</organism>
<evidence type="ECO:0000313" key="1">
    <source>
        <dbReference type="EMBL" id="KAJ3494877.1"/>
    </source>
</evidence>
<dbReference type="EMBL" id="JANAKD010000336">
    <property type="protein sequence ID" value="KAJ3494877.1"/>
    <property type="molecule type" value="Genomic_DNA"/>
</dbReference>
<gene>
    <name evidence="1" type="ORF">NLG97_g3798</name>
</gene>
<sequence length="171" mass="18906">MSFWSTITETPGQTKQSILFTEGVTFTVNAAADEVFDAITDFPNYGRWNTWSPSFKFDGGDGPKAGSQGVLSAVALKRNYTLPVRIIKLESSPDKHVLAFRGLLLPSWVAVVERVHVVVPAADGRSCEVTSWESMGGWGAYILKFFFSAVLQVKDANEKFSADLKLYMENK</sequence>